<dbReference type="AlphaFoldDB" id="A0AAU9WBB5"/>
<keyword evidence="2" id="KW-1185">Reference proteome</keyword>
<protein>
    <submittedName>
        <fullName evidence="1">Uncharacterized protein</fullName>
    </submittedName>
</protein>
<gene>
    <name evidence="1" type="ORF">PMEA_00002974</name>
</gene>
<evidence type="ECO:0000313" key="2">
    <source>
        <dbReference type="Proteomes" id="UP001159428"/>
    </source>
</evidence>
<organism evidence="1 2">
    <name type="scientific">Pocillopora meandrina</name>
    <dbReference type="NCBI Taxonomy" id="46732"/>
    <lineage>
        <taxon>Eukaryota</taxon>
        <taxon>Metazoa</taxon>
        <taxon>Cnidaria</taxon>
        <taxon>Anthozoa</taxon>
        <taxon>Hexacorallia</taxon>
        <taxon>Scleractinia</taxon>
        <taxon>Astrocoeniina</taxon>
        <taxon>Pocilloporidae</taxon>
        <taxon>Pocillopora</taxon>
    </lineage>
</organism>
<dbReference type="Proteomes" id="UP001159428">
    <property type="component" value="Unassembled WGS sequence"/>
</dbReference>
<accession>A0AAU9WBB5</accession>
<name>A0AAU9WBB5_9CNID</name>
<sequence>MNFYVELNSCKINAAALSLIYPFSDAFISKSRNIPSISDLFHKKLMKRSRRKSTSTFKVWLLWGWMWGSQMPLLFKGYRLEAVY</sequence>
<reference evidence="1 2" key="1">
    <citation type="submission" date="2022-05" db="EMBL/GenBank/DDBJ databases">
        <authorList>
            <consortium name="Genoscope - CEA"/>
            <person name="William W."/>
        </authorList>
    </citation>
    <scope>NUCLEOTIDE SEQUENCE [LARGE SCALE GENOMIC DNA]</scope>
</reference>
<comment type="caution">
    <text evidence="1">The sequence shown here is derived from an EMBL/GenBank/DDBJ whole genome shotgun (WGS) entry which is preliminary data.</text>
</comment>
<dbReference type="EMBL" id="CALNXJ010000011">
    <property type="protein sequence ID" value="CAH3107858.1"/>
    <property type="molecule type" value="Genomic_DNA"/>
</dbReference>
<proteinExistence type="predicted"/>
<evidence type="ECO:0000313" key="1">
    <source>
        <dbReference type="EMBL" id="CAH3107858.1"/>
    </source>
</evidence>